<sequence>MPGMDNCKHKHLVLLPQQSSRLRCVHCHLTIKADELEDGYCPECFEAKKQKYYDFEEVKSSHNAATIYRCESCGIMIECN</sequence>
<gene>
    <name evidence="1" type="ORF">N47_H23670</name>
</gene>
<organism evidence="1">
    <name type="scientific">uncultured Desulfobacterium sp</name>
    <dbReference type="NCBI Taxonomy" id="201089"/>
    <lineage>
        <taxon>Bacteria</taxon>
        <taxon>Pseudomonadati</taxon>
        <taxon>Thermodesulfobacteriota</taxon>
        <taxon>Desulfobacteria</taxon>
        <taxon>Desulfobacterales</taxon>
        <taxon>Desulfobacteriaceae</taxon>
        <taxon>Desulfobacterium</taxon>
        <taxon>environmental samples</taxon>
    </lineage>
</organism>
<dbReference type="EMBL" id="FR695866">
    <property type="protein sequence ID" value="CBX27545.1"/>
    <property type="molecule type" value="Genomic_DNA"/>
</dbReference>
<reference evidence="1" key="1">
    <citation type="journal article" date="2011" name="Environ. Microbiol.">
        <title>Genomic insights into the metabolic potential of the polycyclic aromatic hydrocarbon degrading sulfate-reducing Deltaproteobacterium N47.</title>
        <authorList>
            <person name="Bergmann F."/>
            <person name="Selesi D."/>
            <person name="Weinmaier T."/>
            <person name="Tischler P."/>
            <person name="Rattei T."/>
            <person name="Meckenstock R.U."/>
        </authorList>
    </citation>
    <scope>NUCLEOTIDE SEQUENCE</scope>
</reference>
<evidence type="ECO:0008006" key="2">
    <source>
        <dbReference type="Google" id="ProtNLM"/>
    </source>
</evidence>
<proteinExistence type="predicted"/>
<protein>
    <recommendedName>
        <fullName evidence="2">RNHCP domain-containing protein</fullName>
    </recommendedName>
</protein>
<evidence type="ECO:0000313" key="1">
    <source>
        <dbReference type="EMBL" id="CBX27545.1"/>
    </source>
</evidence>
<accession>E1YAF1</accession>
<name>E1YAF1_9BACT</name>
<dbReference type="AlphaFoldDB" id="E1YAF1"/>